<dbReference type="Gene3D" id="3.30.565.10">
    <property type="entry name" value="Histidine kinase-like ATPase, C-terminal domain"/>
    <property type="match status" value="1"/>
</dbReference>
<evidence type="ECO:0000256" key="1">
    <source>
        <dbReference type="ARBA" id="ARBA00000085"/>
    </source>
</evidence>
<evidence type="ECO:0000256" key="8">
    <source>
        <dbReference type="ARBA" id="ARBA00022741"/>
    </source>
</evidence>
<evidence type="ECO:0000259" key="15">
    <source>
        <dbReference type="PROSITE" id="PS50109"/>
    </source>
</evidence>
<evidence type="ECO:0000256" key="11">
    <source>
        <dbReference type="ARBA" id="ARBA00022989"/>
    </source>
</evidence>
<dbReference type="GO" id="GO:0000155">
    <property type="term" value="F:phosphorelay sensor kinase activity"/>
    <property type="evidence" value="ECO:0007669"/>
    <property type="project" value="InterPro"/>
</dbReference>
<dbReference type="SMART" id="SM00388">
    <property type="entry name" value="HisKA"/>
    <property type="match status" value="1"/>
</dbReference>
<dbReference type="EMBL" id="NHOC01000005">
    <property type="protein sequence ID" value="OUM20548.1"/>
    <property type="molecule type" value="Genomic_DNA"/>
</dbReference>
<dbReference type="Pfam" id="PF02518">
    <property type="entry name" value="HATPase_c"/>
    <property type="match status" value="1"/>
</dbReference>
<keyword evidence="6" id="KW-0808">Transferase</keyword>
<evidence type="ECO:0000313" key="16">
    <source>
        <dbReference type="EMBL" id="OUM20548.1"/>
    </source>
</evidence>
<feature type="transmembrane region" description="Helical" evidence="14">
    <location>
        <begin position="334"/>
        <end position="355"/>
    </location>
</feature>
<evidence type="ECO:0000256" key="14">
    <source>
        <dbReference type="SAM" id="Phobius"/>
    </source>
</evidence>
<evidence type="ECO:0000256" key="2">
    <source>
        <dbReference type="ARBA" id="ARBA00004651"/>
    </source>
</evidence>
<evidence type="ECO:0000256" key="3">
    <source>
        <dbReference type="ARBA" id="ARBA00012438"/>
    </source>
</evidence>
<keyword evidence="17" id="KW-1185">Reference proteome</keyword>
<comment type="catalytic activity">
    <reaction evidence="1">
        <text>ATP + protein L-histidine = ADP + protein N-phospho-L-histidine.</text>
        <dbReference type="EC" id="2.7.13.3"/>
    </reaction>
</comment>
<feature type="transmembrane region" description="Helical" evidence="14">
    <location>
        <begin position="428"/>
        <end position="455"/>
    </location>
</feature>
<dbReference type="InterPro" id="IPR003594">
    <property type="entry name" value="HATPase_dom"/>
</dbReference>
<proteinExistence type="predicted"/>
<dbReference type="InterPro" id="IPR036097">
    <property type="entry name" value="HisK_dim/P_sf"/>
</dbReference>
<dbReference type="Proteomes" id="UP000194903">
    <property type="component" value="Unassembled WGS sequence"/>
</dbReference>
<keyword evidence="11 14" id="KW-1133">Transmembrane helix</keyword>
<dbReference type="AlphaFoldDB" id="A0A252F440"/>
<comment type="caution">
    <text evidence="16">The sequence shown here is derived from an EMBL/GenBank/DDBJ whole genome shotgun (WGS) entry which is preliminary data.</text>
</comment>
<protein>
    <recommendedName>
        <fullName evidence="3">histidine kinase</fullName>
        <ecNumber evidence="3">2.7.13.3</ecNumber>
    </recommendedName>
</protein>
<dbReference type="SUPFAM" id="SSF55874">
    <property type="entry name" value="ATPase domain of HSP90 chaperone/DNA topoisomerase II/histidine kinase"/>
    <property type="match status" value="1"/>
</dbReference>
<keyword evidence="9" id="KW-0418">Kinase</keyword>
<accession>A0A252F440</accession>
<dbReference type="InterPro" id="IPR036890">
    <property type="entry name" value="HATPase_C_sf"/>
</dbReference>
<reference evidence="16 17" key="1">
    <citation type="submission" date="2017-05" db="EMBL/GenBank/DDBJ databases">
        <title>Butyricicoccus porcorum sp. nov. a butyrate-producing bacterium from the swine intestinal tract.</title>
        <authorList>
            <person name="Trachsel J."/>
            <person name="Humphrey S."/>
            <person name="Allen H.K."/>
        </authorList>
    </citation>
    <scope>NUCLEOTIDE SEQUENCE [LARGE SCALE GENOMIC DNA]</scope>
    <source>
        <strain evidence="16">BB10</strain>
    </source>
</reference>
<evidence type="ECO:0000256" key="7">
    <source>
        <dbReference type="ARBA" id="ARBA00022692"/>
    </source>
</evidence>
<feature type="domain" description="Histidine kinase" evidence="15">
    <location>
        <begin position="525"/>
        <end position="738"/>
    </location>
</feature>
<dbReference type="Pfam" id="PF00512">
    <property type="entry name" value="HisKA"/>
    <property type="match status" value="1"/>
</dbReference>
<name>A0A252F440_9FIRM</name>
<organism evidence="16 17">
    <name type="scientific">Butyricicoccus porcorum</name>
    <dbReference type="NCBI Taxonomy" id="1945634"/>
    <lineage>
        <taxon>Bacteria</taxon>
        <taxon>Bacillati</taxon>
        <taxon>Bacillota</taxon>
        <taxon>Clostridia</taxon>
        <taxon>Eubacteriales</taxon>
        <taxon>Butyricicoccaceae</taxon>
        <taxon>Butyricicoccus</taxon>
    </lineage>
</organism>
<evidence type="ECO:0000313" key="17">
    <source>
        <dbReference type="Proteomes" id="UP000194903"/>
    </source>
</evidence>
<feature type="transmembrane region" description="Helical" evidence="14">
    <location>
        <begin position="361"/>
        <end position="384"/>
    </location>
</feature>
<sequence length="740" mass="82724">MVASAGVAAWQAAAFADYVYNAQDNYLDSMLDGRMLFTREMPANYLIENQDSLIYQLYSQVQQGNESYVASGQSIDEVELCEQIYNFYYDLYYNEYEDESLEMQTIRRTVYPAEEGSSNALSDEKINELVTLAMNYEITQDGGDAANFRGWLEMNRGVYAVFRQKMIAEQLDNVRDTARLTSLLEGYDYYAYCKETDTTLTNLDVTNAAAAKKQLTASDYPLVCSLNANGFFDWQGQLWDDTAQPIEDISSYYDQPFGSGDVLLLALRPTTYDSMAAQWATASRVVQRFAGIICIVVLAALLGFVLLCCGAGRKTTADGIHLIGFDRVWTEAQIVLGTAAWLTWVGIICVLIDQYDSIPQNILYPIVIVSSMLLAAVTLGLVLAQIRRIKARKWLNGFLFWRLFKKYIVHGVRWLAQQFGKSSLRQKIAILSILLPLLCIFWFTVPFIIAGLLYFGMREADSFEAVTNGARDIRAGKTETHIKLEYGSRELHALADDLNGISDGFGDAVNTAVKSERLKAELISNVSHDIKTPLTSIITYIDLLKKCNLTDPTAREYVDVLDQKAQRLRILTGDLFDASKASSGAMKVELMQADFDALLRQALGERSEHLTKANLDVRIDSNPPVYVNADGRLLWRILDNLLSNCARYALPGSRVYIAIQPGTEFATLTIKNISASELNISSDELMERFTRGDRSRHTEGSGLGLSIARSLAELMGGTCRVEIDGDLFKAMVTIPVWKET</sequence>
<dbReference type="Gene3D" id="1.10.287.130">
    <property type="match status" value="1"/>
</dbReference>
<dbReference type="GO" id="GO:0005886">
    <property type="term" value="C:plasma membrane"/>
    <property type="evidence" value="ECO:0007669"/>
    <property type="project" value="UniProtKB-SubCell"/>
</dbReference>
<keyword evidence="4" id="KW-1003">Cell membrane</keyword>
<dbReference type="InterPro" id="IPR003661">
    <property type="entry name" value="HisK_dim/P_dom"/>
</dbReference>
<dbReference type="PANTHER" id="PTHR45528:SF1">
    <property type="entry name" value="SENSOR HISTIDINE KINASE CPXA"/>
    <property type="match status" value="1"/>
</dbReference>
<evidence type="ECO:0000256" key="4">
    <source>
        <dbReference type="ARBA" id="ARBA00022475"/>
    </source>
</evidence>
<dbReference type="InterPro" id="IPR005467">
    <property type="entry name" value="His_kinase_dom"/>
</dbReference>
<dbReference type="SUPFAM" id="SSF47384">
    <property type="entry name" value="Homodimeric domain of signal transducing histidine kinase"/>
    <property type="match status" value="1"/>
</dbReference>
<dbReference type="SMART" id="SM00387">
    <property type="entry name" value="HATPase_c"/>
    <property type="match status" value="1"/>
</dbReference>
<keyword evidence="8" id="KW-0547">Nucleotide-binding</keyword>
<dbReference type="PANTHER" id="PTHR45528">
    <property type="entry name" value="SENSOR HISTIDINE KINASE CPXA"/>
    <property type="match status" value="1"/>
</dbReference>
<dbReference type="PROSITE" id="PS50109">
    <property type="entry name" value="HIS_KIN"/>
    <property type="match status" value="1"/>
</dbReference>
<evidence type="ECO:0000256" key="9">
    <source>
        <dbReference type="ARBA" id="ARBA00022777"/>
    </source>
</evidence>
<keyword evidence="13 14" id="KW-0472">Membrane</keyword>
<dbReference type="GO" id="GO:0005524">
    <property type="term" value="F:ATP binding"/>
    <property type="evidence" value="ECO:0007669"/>
    <property type="project" value="UniProtKB-KW"/>
</dbReference>
<keyword evidence="7 14" id="KW-0812">Transmembrane</keyword>
<evidence type="ECO:0000256" key="10">
    <source>
        <dbReference type="ARBA" id="ARBA00022840"/>
    </source>
</evidence>
<evidence type="ECO:0000256" key="6">
    <source>
        <dbReference type="ARBA" id="ARBA00022679"/>
    </source>
</evidence>
<keyword evidence="10" id="KW-0067">ATP-binding</keyword>
<keyword evidence="12" id="KW-0902">Two-component regulatory system</keyword>
<comment type="subcellular location">
    <subcellularLocation>
        <location evidence="2">Cell membrane</location>
        <topology evidence="2">Multi-pass membrane protein</topology>
    </subcellularLocation>
</comment>
<keyword evidence="5" id="KW-0597">Phosphoprotein</keyword>
<dbReference type="EC" id="2.7.13.3" evidence="3"/>
<feature type="transmembrane region" description="Helical" evidence="14">
    <location>
        <begin position="289"/>
        <end position="313"/>
    </location>
</feature>
<dbReference type="CDD" id="cd00082">
    <property type="entry name" value="HisKA"/>
    <property type="match status" value="1"/>
</dbReference>
<gene>
    <name evidence="16" type="ORF">CBW42_06880</name>
</gene>
<evidence type="ECO:0000256" key="13">
    <source>
        <dbReference type="ARBA" id="ARBA00023136"/>
    </source>
</evidence>
<dbReference type="InterPro" id="IPR050398">
    <property type="entry name" value="HssS/ArlS-like"/>
</dbReference>
<evidence type="ECO:0000256" key="5">
    <source>
        <dbReference type="ARBA" id="ARBA00022553"/>
    </source>
</evidence>
<evidence type="ECO:0000256" key="12">
    <source>
        <dbReference type="ARBA" id="ARBA00023012"/>
    </source>
</evidence>